<dbReference type="EMBL" id="LYPC01000016">
    <property type="protein sequence ID" value="OCT14793.1"/>
    <property type="molecule type" value="Genomic_DNA"/>
</dbReference>
<evidence type="ECO:0000256" key="1">
    <source>
        <dbReference type="ARBA" id="ARBA00022801"/>
    </source>
</evidence>
<reference evidence="4" key="1">
    <citation type="submission" date="2016-05" db="EMBL/GenBank/DDBJ databases">
        <title>Paenibacillus oryzae. sp. nov., isolated from the rice root.</title>
        <authorList>
            <person name="Zhang J."/>
            <person name="Zhang X."/>
        </authorList>
    </citation>
    <scope>NUCLEOTIDE SEQUENCE [LARGE SCALE GENOMIC DNA]</scope>
    <source>
        <strain evidence="4">KCTC13222</strain>
    </source>
</reference>
<organism evidence="3 4">
    <name type="scientific">Paenibacillus pectinilyticus</name>
    <dbReference type="NCBI Taxonomy" id="512399"/>
    <lineage>
        <taxon>Bacteria</taxon>
        <taxon>Bacillati</taxon>
        <taxon>Bacillota</taxon>
        <taxon>Bacilli</taxon>
        <taxon>Bacillales</taxon>
        <taxon>Paenibacillaceae</taxon>
        <taxon>Paenibacillus</taxon>
    </lineage>
</organism>
<proteinExistence type="predicted"/>
<dbReference type="SUPFAM" id="SSF53474">
    <property type="entry name" value="alpha/beta-Hydrolases"/>
    <property type="match status" value="1"/>
</dbReference>
<dbReference type="InterPro" id="IPR000073">
    <property type="entry name" value="AB_hydrolase_1"/>
</dbReference>
<dbReference type="PANTHER" id="PTHR43798">
    <property type="entry name" value="MONOACYLGLYCEROL LIPASE"/>
    <property type="match status" value="1"/>
</dbReference>
<accession>A0A1C1A2W8</accession>
<dbReference type="Gene3D" id="3.40.50.1820">
    <property type="entry name" value="alpha/beta hydrolase"/>
    <property type="match status" value="1"/>
</dbReference>
<gene>
    <name evidence="3" type="ORF">A8709_11520</name>
</gene>
<name>A0A1C1A2W8_9BACL</name>
<dbReference type="PANTHER" id="PTHR43798:SF31">
    <property type="entry name" value="AB HYDROLASE SUPERFAMILY PROTEIN YCLE"/>
    <property type="match status" value="1"/>
</dbReference>
<dbReference type="Pfam" id="PF00561">
    <property type="entry name" value="Abhydrolase_1"/>
    <property type="match status" value="1"/>
</dbReference>
<keyword evidence="1 3" id="KW-0378">Hydrolase</keyword>
<feature type="domain" description="AB hydrolase-1" evidence="2">
    <location>
        <begin position="67"/>
        <end position="166"/>
    </location>
</feature>
<comment type="caution">
    <text evidence="3">The sequence shown here is derived from an EMBL/GenBank/DDBJ whole genome shotgun (WGS) entry which is preliminary data.</text>
</comment>
<dbReference type="GO" id="GO:0016020">
    <property type="term" value="C:membrane"/>
    <property type="evidence" value="ECO:0007669"/>
    <property type="project" value="TreeGrafter"/>
</dbReference>
<dbReference type="GO" id="GO:0016787">
    <property type="term" value="F:hydrolase activity"/>
    <property type="evidence" value="ECO:0007669"/>
    <property type="project" value="UniProtKB-KW"/>
</dbReference>
<dbReference type="InterPro" id="IPR050266">
    <property type="entry name" value="AB_hydrolase_sf"/>
</dbReference>
<dbReference type="RefSeq" id="WP_065852773.1">
    <property type="nucleotide sequence ID" value="NZ_LYPC01000016.1"/>
</dbReference>
<evidence type="ECO:0000313" key="3">
    <source>
        <dbReference type="EMBL" id="OCT14793.1"/>
    </source>
</evidence>
<dbReference type="OrthoDB" id="59888at2"/>
<dbReference type="InterPro" id="IPR029058">
    <property type="entry name" value="AB_hydrolase_fold"/>
</dbReference>
<dbReference type="AlphaFoldDB" id="A0A1C1A2W8"/>
<evidence type="ECO:0000313" key="4">
    <source>
        <dbReference type="Proteomes" id="UP000093309"/>
    </source>
</evidence>
<keyword evidence="4" id="KW-1185">Reference proteome</keyword>
<dbReference type="Proteomes" id="UP000093309">
    <property type="component" value="Unassembled WGS sequence"/>
</dbReference>
<dbReference type="STRING" id="512399.A8709_11520"/>
<protein>
    <submittedName>
        <fullName evidence="3">Alpha/beta hydrolase</fullName>
    </submittedName>
</protein>
<sequence>MKKWLKRLRKMVVIALAVILVLLGSGALYEQVSLRKDLKAYTPSGKLYKVDGKNMHIYTGGQGDVTVVFASGLGTANPYVDFSPLYDKLAPYVKYAVYDRFGYGYSDTTDKKRDIDTITNEIHEVLQLSGQKPPYLFVGHSLGSLETLRFAQKYPDEVKGIVMVDGGSPEFYYNDTEYPAYGGFIKSLLINTGVFRMLFHFDSVIESSRSIRNNLKFVPDERKEVDLKATLLKLENANMADELRLSRTNAKVVLDDKKPFPFPLTVLTSDYLGATGASNDVWNKYEAEFTSWSLQAKQVVVKDTEHYIHQYRPDLVADEILAIAKR</sequence>
<evidence type="ECO:0000259" key="2">
    <source>
        <dbReference type="Pfam" id="PF00561"/>
    </source>
</evidence>